<gene>
    <name evidence="3" type="ORF">OT_ostta02g05105</name>
</gene>
<feature type="compositionally biased region" description="Low complexity" evidence="2">
    <location>
        <begin position="183"/>
        <end position="193"/>
    </location>
</feature>
<comment type="caution">
    <text evidence="3">The sequence shown here is derived from an EMBL/GenBank/DDBJ whole genome shotgun (WGS) entry which is preliminary data.</text>
</comment>
<dbReference type="KEGG" id="ota:OT_ostta02g05105"/>
<proteinExistence type="predicted"/>
<feature type="coiled-coil region" evidence="1">
    <location>
        <begin position="247"/>
        <end position="274"/>
    </location>
</feature>
<evidence type="ECO:0000256" key="2">
    <source>
        <dbReference type="SAM" id="MobiDB-lite"/>
    </source>
</evidence>
<keyword evidence="4" id="KW-1185">Reference proteome</keyword>
<evidence type="ECO:0000313" key="4">
    <source>
        <dbReference type="Proteomes" id="UP000009170"/>
    </source>
</evidence>
<feature type="region of interest" description="Disordered" evidence="2">
    <location>
        <begin position="163"/>
        <end position="202"/>
    </location>
</feature>
<feature type="region of interest" description="Disordered" evidence="2">
    <location>
        <begin position="1"/>
        <end position="21"/>
    </location>
</feature>
<dbReference type="RefSeq" id="XP_022840869.1">
    <property type="nucleotide sequence ID" value="XM_022985191.1"/>
</dbReference>
<reference evidence="3 4" key="2">
    <citation type="journal article" date="2014" name="BMC Genomics">
        <title>An improved genome of the model marine alga Ostreococcus tauri unfolds by assessing Illumina de novo assemblies.</title>
        <authorList>
            <person name="Blanc-Mathieu R."/>
            <person name="Verhelst B."/>
            <person name="Derelle E."/>
            <person name="Rombauts S."/>
            <person name="Bouget F.Y."/>
            <person name="Carre I."/>
            <person name="Chateau A."/>
            <person name="Eyre-Walker A."/>
            <person name="Grimsley N."/>
            <person name="Moreau H."/>
            <person name="Piegu B."/>
            <person name="Rivals E."/>
            <person name="Schackwitz W."/>
            <person name="Van de Peer Y."/>
            <person name="Piganeau G."/>
        </authorList>
    </citation>
    <scope>NUCLEOTIDE SEQUENCE [LARGE SCALE GENOMIC DNA]</scope>
    <source>
        <strain evidence="4">OTTH 0595 / CCAP 157/2 / RCC745</strain>
    </source>
</reference>
<evidence type="ECO:0000256" key="1">
    <source>
        <dbReference type="SAM" id="Coils"/>
    </source>
</evidence>
<reference evidence="4" key="1">
    <citation type="journal article" date="2006" name="Proc. Natl. Acad. Sci. U.S.A.">
        <title>Genome analysis of the smallest free-living eukaryote Ostreococcus tauri unveils many unique features.</title>
        <authorList>
            <person name="Derelle E."/>
            <person name="Ferraz C."/>
            <person name="Rombauts S."/>
            <person name="Rouze P."/>
            <person name="Worden A.Z."/>
            <person name="Robbens S."/>
            <person name="Partensky F."/>
            <person name="Degroeve S."/>
            <person name="Echeynie S."/>
            <person name="Cooke R."/>
            <person name="Saeys Y."/>
            <person name="Wuyts J."/>
            <person name="Jabbari K."/>
            <person name="Bowler C."/>
            <person name="Panaud O."/>
            <person name="Piegu B."/>
            <person name="Ball S.G."/>
            <person name="Ral J.-P."/>
            <person name="Bouget F.-Y."/>
            <person name="Piganeau G."/>
            <person name="De Baets B."/>
            <person name="Picard A."/>
            <person name="Delseny M."/>
            <person name="Demaille J."/>
            <person name="Van de Peer Y."/>
            <person name="Moreau H."/>
        </authorList>
    </citation>
    <scope>NUCLEOTIDE SEQUENCE [LARGE SCALE GENOMIC DNA]</scope>
    <source>
        <strain evidence="4">OTTH 0595 / CCAP 157/2 / RCC745</strain>
    </source>
</reference>
<accession>A0A096P9J9</accession>
<protein>
    <submittedName>
        <fullName evidence="3">Uncharacterized protein</fullName>
    </submittedName>
</protein>
<keyword evidence="1" id="KW-0175">Coiled coil</keyword>
<evidence type="ECO:0000313" key="3">
    <source>
        <dbReference type="EMBL" id="CEG01269.1"/>
    </source>
</evidence>
<feature type="coiled-coil region" evidence="1">
    <location>
        <begin position="80"/>
        <end position="144"/>
    </location>
</feature>
<name>A0A096P9J9_OSTTA</name>
<dbReference type="Proteomes" id="UP000009170">
    <property type="component" value="Unassembled WGS sequence"/>
</dbReference>
<sequence length="275" mass="31351">MDDLGELQCSSSRRASSAERGGAPLAELVIRDVEGENLRARRDRVKRANVYRRALDAQVALEREFVERDRSAASREDAARARARAAHEDAMRERERAEANRRRREYVAYLDRQVRERRERERVARDLERRMEEEEEERIRLAVEEERAILQEKRLAMAAREALIGDEKKRRSPRVTHSPPASPRVSPRIVPSSTGLDAAEVTERNVSAPPYVTIPEYIDVDRLTTTTTTVSAPTVDAATASELASIIKELVVETRELRARLSRAEDELARTRAST</sequence>
<organism evidence="3 4">
    <name type="scientific">Ostreococcus tauri</name>
    <name type="common">Marine green alga</name>
    <dbReference type="NCBI Taxonomy" id="70448"/>
    <lineage>
        <taxon>Eukaryota</taxon>
        <taxon>Viridiplantae</taxon>
        <taxon>Chlorophyta</taxon>
        <taxon>Mamiellophyceae</taxon>
        <taxon>Mamiellales</taxon>
        <taxon>Bathycoccaceae</taxon>
        <taxon>Ostreococcus</taxon>
    </lineage>
</organism>
<dbReference type="AlphaFoldDB" id="A0A096P9J9"/>
<dbReference type="InParanoid" id="A0A096P9J9"/>
<dbReference type="GeneID" id="9836974"/>
<dbReference type="EMBL" id="CAID01000002">
    <property type="protein sequence ID" value="CEG01269.1"/>
    <property type="molecule type" value="Genomic_DNA"/>
</dbReference>